<dbReference type="GO" id="GO:0008270">
    <property type="term" value="F:zinc ion binding"/>
    <property type="evidence" value="ECO:0007669"/>
    <property type="project" value="InterPro"/>
</dbReference>
<dbReference type="Gene3D" id="3.40.20.10">
    <property type="entry name" value="Severin"/>
    <property type="match status" value="1"/>
</dbReference>
<evidence type="ECO:0000256" key="11">
    <source>
        <dbReference type="RuleBase" id="RU365030"/>
    </source>
</evidence>
<sequence>MSEMANTDPEGIDGVRMTWNVWPRTKVEASKCVIPLAASISPIRHHPDIPTLPYSPLRCKTCSAVLNSFARVDFTAKIWICPFCFQRNHFPPHYAMISETNLPAELYPQYTTVQFTLPNPGVNPSNPMNPATPAPAASPVFLFVLDTCMIEEEFGFVRSALKRAIGLLPENALVGFVSFGTQTQVHELGFADMSKVYVFRGTKEISKDQIMEQLGLGVSGRRAPAGYQQKGMQNGFPNTGVTRFLLPASECEYTLNSLLDELQTDQWPVAPGSRASRCTGVALSVAAGLLGACLPGTGARIIALVGGPCTEGPGTIVSKDLSDPVRSHKDLDKDAAPYFKKAVKFYDSLAKQLVSQGHVLDLFASALDQVGVAEMKVAVERTGGLVVLAESFGHSVFKDSFKRVFEDGEQSLGLCFNGMLEINCSKDIKIQGVIGPCTSMEKKGPNVADTVIGEGNTSAWRMCGLDKSTCLTVLFDLSSSERSNAPGAINPQLYIQFLTSYQNPEGHTMLRVTTVTRRWIDSAVSSEELVQGFDQETAAVVMARITSLKMETEEGFDATRWLDRNLIRLCSKFGDYRKDDPASFTLNPSFSLFPQFMFNLRRSQFVQVFNNSPDETAYFRMLLNRENITNAAVMIQPSLISYSFNSLPQPALLDVASIAADRILLLDSYFSVVIFHGMTIAQWRNMGYQNQPEHQAFAQLLQAPQEDAALIIRDRFPVPRLVVCDQHGSQARFLLAKLNPSATYNNAHEMAAGSDVIFTDDVSLQVFFEHLQRLAVQS</sequence>
<dbReference type="InterPro" id="IPR029006">
    <property type="entry name" value="ADF-H/Gelsolin-like_dom_sf"/>
</dbReference>
<evidence type="ECO:0000313" key="18">
    <source>
        <dbReference type="Proteomes" id="UP000027138"/>
    </source>
</evidence>
<dbReference type="SUPFAM" id="SSF53300">
    <property type="entry name" value="vWA-like"/>
    <property type="match status" value="1"/>
</dbReference>
<dbReference type="PANTHER" id="PTHR11141:SF0">
    <property type="entry name" value="PROTEIN TRANSPORT PROTEIN SEC23"/>
    <property type="match status" value="1"/>
</dbReference>
<evidence type="ECO:0000256" key="6">
    <source>
        <dbReference type="ARBA" id="ARBA00022892"/>
    </source>
</evidence>
<evidence type="ECO:0000256" key="2">
    <source>
        <dbReference type="ARBA" id="ARBA00022448"/>
    </source>
</evidence>
<dbReference type="InterPro" id="IPR036174">
    <property type="entry name" value="Znf_Sec23_Sec24_sf"/>
</dbReference>
<comment type="similarity">
    <text evidence="1 11">Belongs to the SEC23/SEC24 family. SEC23 subfamily.</text>
</comment>
<dbReference type="CDD" id="cd11287">
    <property type="entry name" value="Sec23_C"/>
    <property type="match status" value="1"/>
</dbReference>
<feature type="domain" description="Zinc finger Sec23/Sec24-type" evidence="13">
    <location>
        <begin position="56"/>
        <end position="94"/>
    </location>
</feature>
<evidence type="ECO:0000256" key="10">
    <source>
        <dbReference type="ARBA" id="ARBA00025471"/>
    </source>
</evidence>
<dbReference type="InterPro" id="IPR037364">
    <property type="entry name" value="Sec23"/>
</dbReference>
<evidence type="ECO:0000256" key="7">
    <source>
        <dbReference type="ARBA" id="ARBA00022927"/>
    </source>
</evidence>
<evidence type="ECO:0000256" key="8">
    <source>
        <dbReference type="ARBA" id="ARBA00023136"/>
    </source>
</evidence>
<proteinExistence type="inferred from homology"/>
<evidence type="ECO:0000256" key="1">
    <source>
        <dbReference type="ARBA" id="ARBA00009210"/>
    </source>
</evidence>
<evidence type="ECO:0000256" key="9">
    <source>
        <dbReference type="ARBA" id="ARBA00023329"/>
    </source>
</evidence>
<protein>
    <recommendedName>
        <fullName evidence="11">Protein transport protein SEC23</fullName>
    </recommendedName>
</protein>
<dbReference type="OrthoDB" id="10256289at2759"/>
<keyword evidence="9 11" id="KW-0968">Cytoplasmic vesicle</keyword>
<evidence type="ECO:0000259" key="14">
    <source>
        <dbReference type="Pfam" id="PF04811"/>
    </source>
</evidence>
<dbReference type="SUPFAM" id="SSF81995">
    <property type="entry name" value="beta-sandwich domain of Sec23/24"/>
    <property type="match status" value="1"/>
</dbReference>
<dbReference type="PANTHER" id="PTHR11141">
    <property type="entry name" value="PROTEIN TRANSPORT PROTEIN SEC23"/>
    <property type="match status" value="1"/>
</dbReference>
<dbReference type="FunFam" id="1.20.120.730:FF:000005">
    <property type="entry name" value="Protein transport protein SEC23"/>
    <property type="match status" value="1"/>
</dbReference>
<keyword evidence="11" id="KW-0963">Cytoplasm</keyword>
<dbReference type="AlphaFoldDB" id="A0A067KL87"/>
<dbReference type="FunFam" id="2.30.30.380:FF:000001">
    <property type="entry name" value="Protein transport protein SEC23"/>
    <property type="match status" value="1"/>
</dbReference>
<keyword evidence="6 11" id="KW-0931">ER-Golgi transport</keyword>
<dbReference type="STRING" id="180498.A0A067KL87"/>
<dbReference type="InterPro" id="IPR006896">
    <property type="entry name" value="Sec23/24_trunk_dom"/>
</dbReference>
<feature type="domain" description="Gelsolin-like" evidence="12">
    <location>
        <begin position="646"/>
        <end position="734"/>
    </location>
</feature>
<dbReference type="InterPro" id="IPR006900">
    <property type="entry name" value="Sec23/24_helical_dom"/>
</dbReference>
<dbReference type="InterPro" id="IPR036180">
    <property type="entry name" value="Gelsolin-like_dom_sf"/>
</dbReference>
<dbReference type="Gene3D" id="1.20.120.730">
    <property type="entry name" value="Sec23/Sec24 helical domain"/>
    <property type="match status" value="1"/>
</dbReference>
<dbReference type="Pfam" id="PF08033">
    <property type="entry name" value="Sec23_BS"/>
    <property type="match status" value="1"/>
</dbReference>
<evidence type="ECO:0000259" key="16">
    <source>
        <dbReference type="Pfam" id="PF08033"/>
    </source>
</evidence>
<keyword evidence="18" id="KW-1185">Reference proteome</keyword>
<dbReference type="GO" id="GO:0070971">
    <property type="term" value="C:endoplasmic reticulum exit site"/>
    <property type="evidence" value="ECO:0007669"/>
    <property type="project" value="TreeGrafter"/>
</dbReference>
<organism evidence="17 18">
    <name type="scientific">Jatropha curcas</name>
    <name type="common">Barbados nut</name>
    <dbReference type="NCBI Taxonomy" id="180498"/>
    <lineage>
        <taxon>Eukaryota</taxon>
        <taxon>Viridiplantae</taxon>
        <taxon>Streptophyta</taxon>
        <taxon>Embryophyta</taxon>
        <taxon>Tracheophyta</taxon>
        <taxon>Spermatophyta</taxon>
        <taxon>Magnoliopsida</taxon>
        <taxon>eudicotyledons</taxon>
        <taxon>Gunneridae</taxon>
        <taxon>Pentapetalae</taxon>
        <taxon>rosids</taxon>
        <taxon>fabids</taxon>
        <taxon>Malpighiales</taxon>
        <taxon>Euphorbiaceae</taxon>
        <taxon>Crotonoideae</taxon>
        <taxon>Jatropheae</taxon>
        <taxon>Jatropha</taxon>
    </lineage>
</organism>
<keyword evidence="8 11" id="KW-0472">Membrane</keyword>
<feature type="domain" description="Sec23/Sec24 beta-sandwich" evidence="16">
    <location>
        <begin position="416"/>
        <end position="519"/>
    </location>
</feature>
<gene>
    <name evidence="17" type="ORF">JCGZ_13124</name>
</gene>
<dbReference type="GO" id="GO:0006886">
    <property type="term" value="P:intracellular protein transport"/>
    <property type="evidence" value="ECO:0007669"/>
    <property type="project" value="InterPro"/>
</dbReference>
<dbReference type="Gene3D" id="2.60.40.1670">
    <property type="entry name" value="beta-sandwich domain of Sec23/24"/>
    <property type="match status" value="1"/>
</dbReference>
<evidence type="ECO:0000259" key="13">
    <source>
        <dbReference type="Pfam" id="PF04810"/>
    </source>
</evidence>
<evidence type="ECO:0000259" key="12">
    <source>
        <dbReference type="Pfam" id="PF00626"/>
    </source>
</evidence>
<keyword evidence="5 11" id="KW-0862">Zinc</keyword>
<dbReference type="InterPro" id="IPR007123">
    <property type="entry name" value="Gelsolin-like_dom"/>
</dbReference>
<dbReference type="GO" id="GO:0005789">
    <property type="term" value="C:endoplasmic reticulum membrane"/>
    <property type="evidence" value="ECO:0007669"/>
    <property type="project" value="UniProtKB-SubCell"/>
</dbReference>
<comment type="function">
    <text evidence="10 11">Component of the coat protein complex II (COPII) which promotes the formation of transport vesicles from the endoplasmic reticulum (ER). The coat has two main functions, the physical deformation of the endoplasmic reticulum membrane into vesicles and the selection of cargo molecules.</text>
</comment>
<reference evidence="17 18" key="1">
    <citation type="journal article" date="2014" name="PLoS ONE">
        <title>Global Analysis of Gene Expression Profiles in Physic Nut (Jatropha curcas L.) Seedlings Exposed to Salt Stress.</title>
        <authorList>
            <person name="Zhang L."/>
            <person name="Zhang C."/>
            <person name="Wu P."/>
            <person name="Chen Y."/>
            <person name="Li M."/>
            <person name="Jiang H."/>
            <person name="Wu G."/>
        </authorList>
    </citation>
    <scope>NUCLEOTIDE SEQUENCE [LARGE SCALE GENOMIC DNA]</scope>
    <source>
        <strain evidence="18">cv. GZQX0401</strain>
        <tissue evidence="17">Young leaves</tissue>
    </source>
</reference>
<evidence type="ECO:0000313" key="17">
    <source>
        <dbReference type="EMBL" id="KDP32574.1"/>
    </source>
</evidence>
<evidence type="ECO:0000259" key="15">
    <source>
        <dbReference type="Pfam" id="PF04815"/>
    </source>
</evidence>
<dbReference type="FunFam" id="3.40.50.410:FF:000008">
    <property type="entry name" value="Protein transport protein SEC23"/>
    <property type="match status" value="1"/>
</dbReference>
<comment type="subcellular location">
    <subcellularLocation>
        <location evidence="11">Cytoplasmic vesicle</location>
        <location evidence="11">COPII-coated vesicle membrane</location>
        <topology evidence="11">Peripheral membrane protein</topology>
        <orientation evidence="11">Cytoplasmic side</orientation>
    </subcellularLocation>
    <subcellularLocation>
        <location evidence="11">Endoplasmic reticulum membrane</location>
        <topology evidence="11">Peripheral membrane protein</topology>
        <orientation evidence="11">Cytoplasmic side</orientation>
    </subcellularLocation>
</comment>
<evidence type="ECO:0000256" key="3">
    <source>
        <dbReference type="ARBA" id="ARBA00022723"/>
    </source>
</evidence>
<dbReference type="GO" id="GO:0090110">
    <property type="term" value="P:COPII-coated vesicle cargo loading"/>
    <property type="evidence" value="ECO:0007669"/>
    <property type="project" value="TreeGrafter"/>
</dbReference>
<evidence type="ECO:0000256" key="5">
    <source>
        <dbReference type="ARBA" id="ARBA00022833"/>
    </source>
</evidence>
<dbReference type="Pfam" id="PF04811">
    <property type="entry name" value="Sec23_trunk"/>
    <property type="match status" value="1"/>
</dbReference>
<dbReference type="KEGG" id="jcu:105639100"/>
<keyword evidence="3 11" id="KW-0479">Metal-binding</keyword>
<dbReference type="Proteomes" id="UP000027138">
    <property type="component" value="Unassembled WGS sequence"/>
</dbReference>
<dbReference type="InterPro" id="IPR012990">
    <property type="entry name" value="Beta-sandwich_Sec23_24"/>
</dbReference>
<dbReference type="InterPro" id="IPR037550">
    <property type="entry name" value="Sec23_C"/>
</dbReference>
<dbReference type="SUPFAM" id="SSF82754">
    <property type="entry name" value="C-terminal, gelsolin-like domain of Sec23/24"/>
    <property type="match status" value="1"/>
</dbReference>
<dbReference type="FunFam" id="3.40.20.10:FF:000014">
    <property type="entry name" value="Protein transport protein SEC23"/>
    <property type="match status" value="1"/>
</dbReference>
<dbReference type="SUPFAM" id="SSF81811">
    <property type="entry name" value="Helical domain of Sec23/24"/>
    <property type="match status" value="1"/>
</dbReference>
<dbReference type="InterPro" id="IPR036175">
    <property type="entry name" value="Sec23/24_helical_dom_sf"/>
</dbReference>
<dbReference type="EMBL" id="KK914578">
    <property type="protein sequence ID" value="KDP32574.1"/>
    <property type="molecule type" value="Genomic_DNA"/>
</dbReference>
<dbReference type="Pfam" id="PF04810">
    <property type="entry name" value="zf-Sec23_Sec24"/>
    <property type="match status" value="1"/>
</dbReference>
<feature type="domain" description="Sec23/Sec24 helical" evidence="15">
    <location>
        <begin position="534"/>
        <end position="631"/>
    </location>
</feature>
<dbReference type="InterPro" id="IPR036465">
    <property type="entry name" value="vWFA_dom_sf"/>
</dbReference>
<dbReference type="GO" id="GO:0030127">
    <property type="term" value="C:COPII vesicle coat"/>
    <property type="evidence" value="ECO:0007669"/>
    <property type="project" value="InterPro"/>
</dbReference>
<dbReference type="GO" id="GO:0005096">
    <property type="term" value="F:GTPase activator activity"/>
    <property type="evidence" value="ECO:0007669"/>
    <property type="project" value="TreeGrafter"/>
</dbReference>
<evidence type="ECO:0000256" key="4">
    <source>
        <dbReference type="ARBA" id="ARBA00022824"/>
    </source>
</evidence>
<dbReference type="Gene3D" id="3.40.50.410">
    <property type="entry name" value="von Willebrand factor, type A domain"/>
    <property type="match status" value="1"/>
</dbReference>
<name>A0A067KL87_JATCU</name>
<accession>A0A067KL87</accession>
<keyword evidence="4 11" id="KW-0256">Endoplasmic reticulum</keyword>
<feature type="domain" description="Sec23/Sec24 trunk" evidence="14">
    <location>
        <begin position="138"/>
        <end position="405"/>
    </location>
</feature>
<dbReference type="Pfam" id="PF00626">
    <property type="entry name" value="Gelsolin"/>
    <property type="match status" value="1"/>
</dbReference>
<dbReference type="InterPro" id="IPR006895">
    <property type="entry name" value="Znf_Sec23_Sec24"/>
</dbReference>
<keyword evidence="7 11" id="KW-0653">Protein transport</keyword>
<dbReference type="SUPFAM" id="SSF82919">
    <property type="entry name" value="Zn-finger domain of Sec23/24"/>
    <property type="match status" value="1"/>
</dbReference>
<keyword evidence="2 11" id="KW-0813">Transport</keyword>
<dbReference type="Gene3D" id="2.30.30.380">
    <property type="entry name" value="Zn-finger domain of Sec23/24"/>
    <property type="match status" value="1"/>
</dbReference>
<dbReference type="Pfam" id="PF04815">
    <property type="entry name" value="Sec23_helical"/>
    <property type="match status" value="1"/>
</dbReference>